<reference evidence="2" key="2">
    <citation type="journal article" date="2019" name="PLoS ONE">
        <title>Identification and characterization of putative Aeromonas spp. T3SS effectors.</title>
        <authorList>
            <person name="Rangel L.T."/>
            <person name="Marden J."/>
            <person name="Colston S."/>
            <person name="Setubal J.C."/>
            <person name="Graf J."/>
            <person name="Gogarten J.P."/>
        </authorList>
    </citation>
    <scope>NUCLEOTIDE SEQUENCE</scope>
    <source>
        <strain evidence="2">BAQ071013-135</strain>
    </source>
</reference>
<evidence type="ECO:0000313" key="3">
    <source>
        <dbReference type="Proteomes" id="UP000796104"/>
    </source>
</evidence>
<proteinExistence type="predicted"/>
<dbReference type="EMBL" id="PDXJ01000026">
    <property type="protein sequence ID" value="TND51920.1"/>
    <property type="molecule type" value="Genomic_DNA"/>
</dbReference>
<feature type="compositionally biased region" description="Acidic residues" evidence="1">
    <location>
        <begin position="64"/>
        <end position="82"/>
    </location>
</feature>
<reference evidence="2" key="1">
    <citation type="submission" date="2017-10" db="EMBL/GenBank/DDBJ databases">
        <authorList>
            <person name="Colston S.M."/>
            <person name="Graf J."/>
        </authorList>
    </citation>
    <scope>NUCLEOTIDE SEQUENCE</scope>
    <source>
        <strain evidence="2">BAQ071013-135</strain>
    </source>
</reference>
<dbReference type="Proteomes" id="UP000796104">
    <property type="component" value="Unassembled WGS sequence"/>
</dbReference>
<feature type="compositionally biased region" description="Acidic residues" evidence="1">
    <location>
        <begin position="43"/>
        <end position="57"/>
    </location>
</feature>
<dbReference type="AlphaFoldDB" id="A0AAX2UQ52"/>
<accession>A0AAX2UQ52</accession>
<gene>
    <name evidence="2" type="ORF">CF123_18815</name>
</gene>
<organism evidence="2 3">
    <name type="scientific">Aeromonas veronii</name>
    <dbReference type="NCBI Taxonomy" id="654"/>
    <lineage>
        <taxon>Bacteria</taxon>
        <taxon>Pseudomonadati</taxon>
        <taxon>Pseudomonadota</taxon>
        <taxon>Gammaproteobacteria</taxon>
        <taxon>Aeromonadales</taxon>
        <taxon>Aeromonadaceae</taxon>
        <taxon>Aeromonas</taxon>
    </lineage>
</organism>
<protein>
    <submittedName>
        <fullName evidence="2">Uncharacterized protein</fullName>
    </submittedName>
</protein>
<sequence>MSNHDNRSQGSQEAEEFDRFMFEVNNPRLFDEGNGAGGVGGGFDDDDDDYDDEDEEFELNRQAEEEELDSFIFDEDGEGDFDESGRAPDVNPYGDPDD</sequence>
<name>A0AAX2UQ52_AERVE</name>
<feature type="region of interest" description="Disordered" evidence="1">
    <location>
        <begin position="28"/>
        <end position="98"/>
    </location>
</feature>
<dbReference type="RefSeq" id="WP_139495351.1">
    <property type="nucleotide sequence ID" value="NZ_AP027934.1"/>
</dbReference>
<evidence type="ECO:0000256" key="1">
    <source>
        <dbReference type="SAM" id="MobiDB-lite"/>
    </source>
</evidence>
<evidence type="ECO:0000313" key="2">
    <source>
        <dbReference type="EMBL" id="TND51920.1"/>
    </source>
</evidence>
<comment type="caution">
    <text evidence="2">The sequence shown here is derived from an EMBL/GenBank/DDBJ whole genome shotgun (WGS) entry which is preliminary data.</text>
</comment>